<dbReference type="InterPro" id="IPR006016">
    <property type="entry name" value="UspA"/>
</dbReference>
<name>A0A1H6D0W8_9GAMM</name>
<reference evidence="3 4" key="1">
    <citation type="submission" date="2016-10" db="EMBL/GenBank/DDBJ databases">
        <authorList>
            <person name="de Groot N.N."/>
        </authorList>
    </citation>
    <scope>NUCLEOTIDE SEQUENCE [LARGE SCALE GENOMIC DNA]</scope>
    <source>
        <strain evidence="3 4">DSM 22012</strain>
    </source>
</reference>
<dbReference type="Gene3D" id="3.40.50.620">
    <property type="entry name" value="HUPs"/>
    <property type="match status" value="1"/>
</dbReference>
<dbReference type="PANTHER" id="PTHR46268:SF6">
    <property type="entry name" value="UNIVERSAL STRESS PROTEIN UP12"/>
    <property type="match status" value="1"/>
</dbReference>
<sequence length="145" mass="16152">MFKRILLPVDGSDGAFEALKVAVEMQKIHDAELMILSVYRHHSLREASMSMVRPREPEHMDDLMQSYSREVAESFRKYAIEQGCPGVRAFVKSGHTAKTIVEFAEKNKVELIIMGSRGLGDAETFLVGSVSQKVVGMSKIPVLVV</sequence>
<dbReference type="InterPro" id="IPR014729">
    <property type="entry name" value="Rossmann-like_a/b/a_fold"/>
</dbReference>
<proteinExistence type="inferred from homology"/>
<evidence type="ECO:0000313" key="3">
    <source>
        <dbReference type="EMBL" id="SEG78543.1"/>
    </source>
</evidence>
<protein>
    <submittedName>
        <fullName evidence="3">Nucleotide-binding universal stress protein, UspA family</fullName>
    </submittedName>
</protein>
<comment type="similarity">
    <text evidence="1">Belongs to the universal stress protein A family.</text>
</comment>
<feature type="domain" description="UspA" evidence="2">
    <location>
        <begin position="1"/>
        <end position="145"/>
    </location>
</feature>
<evidence type="ECO:0000256" key="1">
    <source>
        <dbReference type="ARBA" id="ARBA00008791"/>
    </source>
</evidence>
<dbReference type="CDD" id="cd00293">
    <property type="entry name" value="USP-like"/>
    <property type="match status" value="1"/>
</dbReference>
<dbReference type="Pfam" id="PF00582">
    <property type="entry name" value="Usp"/>
    <property type="match status" value="1"/>
</dbReference>
<dbReference type="InterPro" id="IPR006015">
    <property type="entry name" value="Universal_stress_UspA"/>
</dbReference>
<dbReference type="AlphaFoldDB" id="A0A1H6D0W8"/>
<evidence type="ECO:0000313" key="4">
    <source>
        <dbReference type="Proteomes" id="UP000236745"/>
    </source>
</evidence>
<evidence type="ECO:0000259" key="2">
    <source>
        <dbReference type="Pfam" id="PF00582"/>
    </source>
</evidence>
<dbReference type="EMBL" id="FNVQ01000004">
    <property type="protein sequence ID" value="SEG78543.1"/>
    <property type="molecule type" value="Genomic_DNA"/>
</dbReference>
<organism evidence="3 4">
    <name type="scientific">Marinobacterium lutimaris</name>
    <dbReference type="NCBI Taxonomy" id="568106"/>
    <lineage>
        <taxon>Bacteria</taxon>
        <taxon>Pseudomonadati</taxon>
        <taxon>Pseudomonadota</taxon>
        <taxon>Gammaproteobacteria</taxon>
        <taxon>Oceanospirillales</taxon>
        <taxon>Oceanospirillaceae</taxon>
        <taxon>Marinobacterium</taxon>
    </lineage>
</organism>
<dbReference type="Proteomes" id="UP000236745">
    <property type="component" value="Unassembled WGS sequence"/>
</dbReference>
<dbReference type="RefSeq" id="WP_104004743.1">
    <property type="nucleotide sequence ID" value="NZ_FNVQ01000004.1"/>
</dbReference>
<gene>
    <name evidence="3" type="ORF">SAMN05444390_104380</name>
</gene>
<dbReference type="SUPFAM" id="SSF52402">
    <property type="entry name" value="Adenine nucleotide alpha hydrolases-like"/>
    <property type="match status" value="1"/>
</dbReference>
<keyword evidence="4" id="KW-1185">Reference proteome</keyword>
<dbReference type="PANTHER" id="PTHR46268">
    <property type="entry name" value="STRESS RESPONSE PROTEIN NHAX"/>
    <property type="match status" value="1"/>
</dbReference>
<dbReference type="OrthoDB" id="9792500at2"/>
<dbReference type="PRINTS" id="PR01438">
    <property type="entry name" value="UNVRSLSTRESS"/>
</dbReference>
<accession>A0A1H6D0W8</accession>